<evidence type="ECO:0000313" key="2">
    <source>
        <dbReference type="EMBL" id="KAK2117989.1"/>
    </source>
</evidence>
<feature type="region of interest" description="Disordered" evidence="1">
    <location>
        <begin position="22"/>
        <end position="74"/>
    </location>
</feature>
<accession>A0ABQ9W8Q2</accession>
<comment type="caution">
    <text evidence="2">The sequence shown here is derived from an EMBL/GenBank/DDBJ whole genome shotgun (WGS) entry which is preliminary data.</text>
</comment>
<sequence>MEYEWKPDEQGLQQILQLLKESQSPDTTIQRTVQQAWRPPAQLSPRRGPVPGGRGLGSPPPLPPPPPSEPGLLPVSARWASRRYPCRATGERSPDAWARGAAAWGSRRRGHRLPARGRPGPLAAARDRTTCARAGSGRPATSPPAADLLRG</sequence>
<feature type="compositionally biased region" description="Pro residues" evidence="1">
    <location>
        <begin position="58"/>
        <end position="69"/>
    </location>
</feature>
<dbReference type="InterPro" id="IPR011989">
    <property type="entry name" value="ARM-like"/>
</dbReference>
<feature type="compositionally biased region" description="Basic residues" evidence="1">
    <location>
        <begin position="106"/>
        <end position="115"/>
    </location>
</feature>
<name>A0ABQ9W8Q2_SAGOE</name>
<dbReference type="Proteomes" id="UP001266305">
    <property type="component" value="Unassembled WGS sequence"/>
</dbReference>
<evidence type="ECO:0000256" key="1">
    <source>
        <dbReference type="SAM" id="MobiDB-lite"/>
    </source>
</evidence>
<dbReference type="Gene3D" id="1.25.10.10">
    <property type="entry name" value="Leucine-rich Repeat Variant"/>
    <property type="match status" value="1"/>
</dbReference>
<organism evidence="2 3">
    <name type="scientific">Saguinus oedipus</name>
    <name type="common">Cotton-top tamarin</name>
    <name type="synonym">Oedipomidas oedipus</name>
    <dbReference type="NCBI Taxonomy" id="9490"/>
    <lineage>
        <taxon>Eukaryota</taxon>
        <taxon>Metazoa</taxon>
        <taxon>Chordata</taxon>
        <taxon>Craniata</taxon>
        <taxon>Vertebrata</taxon>
        <taxon>Euteleostomi</taxon>
        <taxon>Mammalia</taxon>
        <taxon>Eutheria</taxon>
        <taxon>Euarchontoglires</taxon>
        <taxon>Primates</taxon>
        <taxon>Haplorrhini</taxon>
        <taxon>Platyrrhini</taxon>
        <taxon>Cebidae</taxon>
        <taxon>Callitrichinae</taxon>
        <taxon>Saguinus</taxon>
    </lineage>
</organism>
<feature type="compositionally biased region" description="Polar residues" evidence="1">
    <location>
        <begin position="22"/>
        <end position="35"/>
    </location>
</feature>
<keyword evidence="3" id="KW-1185">Reference proteome</keyword>
<protein>
    <submittedName>
        <fullName evidence="2">Uncharacterized protein</fullName>
    </submittedName>
</protein>
<proteinExistence type="predicted"/>
<evidence type="ECO:0000313" key="3">
    <source>
        <dbReference type="Proteomes" id="UP001266305"/>
    </source>
</evidence>
<feature type="region of interest" description="Disordered" evidence="1">
    <location>
        <begin position="104"/>
        <end position="151"/>
    </location>
</feature>
<gene>
    <name evidence="2" type="ORF">P7K49_004876</name>
</gene>
<reference evidence="2 3" key="1">
    <citation type="submission" date="2023-05" db="EMBL/GenBank/DDBJ databases">
        <title>B98-5 Cell Line De Novo Hybrid Assembly: An Optical Mapping Approach.</title>
        <authorList>
            <person name="Kananen K."/>
            <person name="Auerbach J.A."/>
            <person name="Kautto E."/>
            <person name="Blachly J.S."/>
        </authorList>
    </citation>
    <scope>NUCLEOTIDE SEQUENCE [LARGE SCALE GENOMIC DNA]</scope>
    <source>
        <strain evidence="2">B95-8</strain>
        <tissue evidence="2">Cell line</tissue>
    </source>
</reference>
<dbReference type="EMBL" id="JASSZA010000002">
    <property type="protein sequence ID" value="KAK2117989.1"/>
    <property type="molecule type" value="Genomic_DNA"/>
</dbReference>